<feature type="transmembrane region" description="Helical" evidence="1">
    <location>
        <begin position="16"/>
        <end position="37"/>
    </location>
</feature>
<keyword evidence="1" id="KW-1133">Transmembrane helix</keyword>
<evidence type="ECO:0000313" key="3">
    <source>
        <dbReference type="Proteomes" id="UP000324233"/>
    </source>
</evidence>
<dbReference type="Proteomes" id="UP000324233">
    <property type="component" value="Chromosome"/>
</dbReference>
<protein>
    <submittedName>
        <fullName evidence="2">DoxX</fullName>
    </submittedName>
</protein>
<evidence type="ECO:0000313" key="2">
    <source>
        <dbReference type="EMBL" id="QEH34382.1"/>
    </source>
</evidence>
<keyword evidence="1" id="KW-0812">Transmembrane</keyword>
<dbReference type="RefSeq" id="WP_210420521.1">
    <property type="nucleotide sequence ID" value="NZ_CP042997.1"/>
</dbReference>
<dbReference type="AlphaFoldDB" id="A0A5B9W156"/>
<accession>A0A5B9W156</accession>
<dbReference type="EMBL" id="CP042997">
    <property type="protein sequence ID" value="QEH34382.1"/>
    <property type="molecule type" value="Genomic_DNA"/>
</dbReference>
<evidence type="ECO:0000256" key="1">
    <source>
        <dbReference type="SAM" id="Phobius"/>
    </source>
</evidence>
<proteinExistence type="predicted"/>
<organism evidence="2 3">
    <name type="scientific">Aquisphaera giovannonii</name>
    <dbReference type="NCBI Taxonomy" id="406548"/>
    <lineage>
        <taxon>Bacteria</taxon>
        <taxon>Pseudomonadati</taxon>
        <taxon>Planctomycetota</taxon>
        <taxon>Planctomycetia</taxon>
        <taxon>Isosphaerales</taxon>
        <taxon>Isosphaeraceae</taxon>
        <taxon>Aquisphaera</taxon>
    </lineage>
</organism>
<sequence length="334" mass="37342">MPTLAVPPWLISHRHYPGFLAAFFLVVLRTAIGWHFLVEGLDKVESVELAKKPFSAEVYLRNAAGPLATEYRRMLPDADALAMLDPAALKESWTDRVSRLEAHYGLDAGQQAKAKELLEKAYEWVDVWFNAPDNREAREKYLHGLKQVEETERNPDALSYDLERAWESRRSLEADRKTITAPIVARGDDLAAAVTALATPEQAKAAGTYAAPWTFLDVANRMTMYGLCAMGACLILGFLTPFAALCAAGFLAMIYLSMPPLANSPPNPKAEGHYWIVNKNLVEMFACLVVATTASGHWFGLDALFFGWLRRRRWARHERRLAEKYGLVLEDSAA</sequence>
<keyword evidence="1" id="KW-0472">Membrane</keyword>
<dbReference type="KEGG" id="agv:OJF2_29210"/>
<keyword evidence="3" id="KW-1185">Reference proteome</keyword>
<gene>
    <name evidence="2" type="ORF">OJF2_29210</name>
</gene>
<name>A0A5B9W156_9BACT</name>
<reference evidence="2 3" key="1">
    <citation type="submission" date="2019-08" db="EMBL/GenBank/DDBJ databases">
        <title>Deep-cultivation of Planctomycetes and their phenomic and genomic characterization uncovers novel biology.</title>
        <authorList>
            <person name="Wiegand S."/>
            <person name="Jogler M."/>
            <person name="Boedeker C."/>
            <person name="Pinto D."/>
            <person name="Vollmers J."/>
            <person name="Rivas-Marin E."/>
            <person name="Kohn T."/>
            <person name="Peeters S.H."/>
            <person name="Heuer A."/>
            <person name="Rast P."/>
            <person name="Oberbeckmann S."/>
            <person name="Bunk B."/>
            <person name="Jeske O."/>
            <person name="Meyerdierks A."/>
            <person name="Storesund J.E."/>
            <person name="Kallscheuer N."/>
            <person name="Luecker S."/>
            <person name="Lage O.M."/>
            <person name="Pohl T."/>
            <person name="Merkel B.J."/>
            <person name="Hornburger P."/>
            <person name="Mueller R.-W."/>
            <person name="Bruemmer F."/>
            <person name="Labrenz M."/>
            <person name="Spormann A.M."/>
            <person name="Op den Camp H."/>
            <person name="Overmann J."/>
            <person name="Amann R."/>
            <person name="Jetten M.S.M."/>
            <person name="Mascher T."/>
            <person name="Medema M.H."/>
            <person name="Devos D.P."/>
            <person name="Kaster A.-K."/>
            <person name="Ovreas L."/>
            <person name="Rohde M."/>
            <person name="Galperin M.Y."/>
            <person name="Jogler C."/>
        </authorList>
    </citation>
    <scope>NUCLEOTIDE SEQUENCE [LARGE SCALE GENOMIC DNA]</scope>
    <source>
        <strain evidence="2 3">OJF2</strain>
    </source>
</reference>
<feature type="transmembrane region" description="Helical" evidence="1">
    <location>
        <begin position="227"/>
        <end position="256"/>
    </location>
</feature>
<feature type="transmembrane region" description="Helical" evidence="1">
    <location>
        <begin position="281"/>
        <end position="309"/>
    </location>
</feature>